<dbReference type="EMBL" id="JBJKFK010000677">
    <property type="protein sequence ID" value="KAL3315735.1"/>
    <property type="molecule type" value="Genomic_DNA"/>
</dbReference>
<dbReference type="Pfam" id="PF18334">
    <property type="entry name" value="XRN1_D2_D3"/>
    <property type="match status" value="1"/>
</dbReference>
<dbReference type="AlphaFoldDB" id="A0ABD2Q835"/>
<proteinExistence type="predicted"/>
<dbReference type="InterPro" id="IPR041106">
    <property type="entry name" value="XRN1_D2_D3"/>
</dbReference>
<gene>
    <name evidence="2" type="ORF">Ciccas_005626</name>
</gene>
<dbReference type="Proteomes" id="UP001626550">
    <property type="component" value="Unassembled WGS sequence"/>
</dbReference>
<reference evidence="2 3" key="1">
    <citation type="submission" date="2024-11" db="EMBL/GenBank/DDBJ databases">
        <title>Adaptive evolution of stress response genes in parasites aligns with host niche diversity.</title>
        <authorList>
            <person name="Hahn C."/>
            <person name="Resl P."/>
        </authorList>
    </citation>
    <scope>NUCLEOTIDE SEQUENCE [LARGE SCALE GENOMIC DNA]</scope>
    <source>
        <strain evidence="2">EGGRZ-B1_66</strain>
        <tissue evidence="2">Body</tissue>
    </source>
</reference>
<feature type="domain" description="Exoribonuclease Xrn1 D2/D3" evidence="1">
    <location>
        <begin position="23"/>
        <end position="99"/>
    </location>
</feature>
<evidence type="ECO:0000313" key="3">
    <source>
        <dbReference type="Proteomes" id="UP001626550"/>
    </source>
</evidence>
<evidence type="ECO:0000259" key="1">
    <source>
        <dbReference type="Pfam" id="PF18334"/>
    </source>
</evidence>
<evidence type="ECO:0000313" key="2">
    <source>
        <dbReference type="EMBL" id="KAL3315735.1"/>
    </source>
</evidence>
<comment type="caution">
    <text evidence="2">The sequence shown here is derived from an EMBL/GenBank/DDBJ whole genome shotgun (WGS) entry which is preliminary data.</text>
</comment>
<protein>
    <recommendedName>
        <fullName evidence="1">Exoribonuclease Xrn1 D2/D3 domain-containing protein</fullName>
    </recommendedName>
</protein>
<name>A0ABD2Q835_9PLAT</name>
<keyword evidence="3" id="KW-1185">Reference proteome</keyword>
<sequence length="126" mass="14892">MSRRKASKLQRQAEKKMDAEQNLVKPEVKTINIGFDLRSKQKHYVLEWSRFDSVAECWRFSDRFVHKLLEYRRKFPGVIACMSRGDTQVLDDYLLFPRNTKLVVYPNLDRCDINLVVLAIGLRSRS</sequence>
<accession>A0ABD2Q835</accession>
<organism evidence="2 3">
    <name type="scientific">Cichlidogyrus casuarinus</name>
    <dbReference type="NCBI Taxonomy" id="1844966"/>
    <lineage>
        <taxon>Eukaryota</taxon>
        <taxon>Metazoa</taxon>
        <taxon>Spiralia</taxon>
        <taxon>Lophotrochozoa</taxon>
        <taxon>Platyhelminthes</taxon>
        <taxon>Monogenea</taxon>
        <taxon>Monopisthocotylea</taxon>
        <taxon>Dactylogyridea</taxon>
        <taxon>Ancyrocephalidae</taxon>
        <taxon>Cichlidogyrus</taxon>
    </lineage>
</organism>